<protein>
    <submittedName>
        <fullName evidence="1">Uncharacterized protein</fullName>
    </submittedName>
</protein>
<name>A0A1R2AL04_9CILI</name>
<reference evidence="1 2" key="1">
    <citation type="submission" date="2016-11" db="EMBL/GenBank/DDBJ databases">
        <title>The macronuclear genome of Stentor coeruleus: a giant cell with tiny introns.</title>
        <authorList>
            <person name="Slabodnick M."/>
            <person name="Ruby J.G."/>
            <person name="Reiff S.B."/>
            <person name="Swart E.C."/>
            <person name="Gosai S."/>
            <person name="Prabakaran S."/>
            <person name="Witkowska E."/>
            <person name="Larue G.E."/>
            <person name="Fisher S."/>
            <person name="Freeman R.M."/>
            <person name="Gunawardena J."/>
            <person name="Chu W."/>
            <person name="Stover N.A."/>
            <person name="Gregory B.D."/>
            <person name="Nowacki M."/>
            <person name="Derisi J."/>
            <person name="Roy S.W."/>
            <person name="Marshall W.F."/>
            <person name="Sood P."/>
        </authorList>
    </citation>
    <scope>NUCLEOTIDE SEQUENCE [LARGE SCALE GENOMIC DNA]</scope>
    <source>
        <strain evidence="1">WM001</strain>
    </source>
</reference>
<gene>
    <name evidence="1" type="ORF">SteCoe_38879</name>
</gene>
<dbReference type="AlphaFoldDB" id="A0A1R2AL04"/>
<keyword evidence="2" id="KW-1185">Reference proteome</keyword>
<evidence type="ECO:0000313" key="2">
    <source>
        <dbReference type="Proteomes" id="UP000187209"/>
    </source>
</evidence>
<proteinExistence type="predicted"/>
<evidence type="ECO:0000313" key="1">
    <source>
        <dbReference type="EMBL" id="OMJ65186.1"/>
    </source>
</evidence>
<organism evidence="1 2">
    <name type="scientific">Stentor coeruleus</name>
    <dbReference type="NCBI Taxonomy" id="5963"/>
    <lineage>
        <taxon>Eukaryota</taxon>
        <taxon>Sar</taxon>
        <taxon>Alveolata</taxon>
        <taxon>Ciliophora</taxon>
        <taxon>Postciliodesmatophora</taxon>
        <taxon>Heterotrichea</taxon>
        <taxon>Heterotrichida</taxon>
        <taxon>Stentoridae</taxon>
        <taxon>Stentor</taxon>
    </lineage>
</organism>
<dbReference type="EMBL" id="MPUH01002364">
    <property type="protein sequence ID" value="OMJ65186.1"/>
    <property type="molecule type" value="Genomic_DNA"/>
</dbReference>
<sequence length="299" mass="34451">MEDIDVLCINCENMISLEKISAHSSVCVTPTNYIIKLSSSNPMKLLDFKLDKLKCSMEAILHDSIKPLSVDEKMIFTYLSRYSVEILTIKESSVEGSEACKKVSNEISQYPTFNISPCVSLYLERVRVIANEKGNLLLEEAKLKESSMNITSLLQTRTSQLEGLNKEIQKFKQATGDVDIKADYLEVSSVIDEMHSKTSMSSSVVSPKDNKHQFDLDELDHCLEVQEKEISQKSNEDLQKYFYSKCLIMKLGFSSRDRAQFIQIPDLYRRVREKAIPVDMWEDFIKEQFQKPELWIKKK</sequence>
<dbReference type="OrthoDB" id="475342at2759"/>
<dbReference type="Proteomes" id="UP000187209">
    <property type="component" value="Unassembled WGS sequence"/>
</dbReference>
<comment type="caution">
    <text evidence="1">The sequence shown here is derived from an EMBL/GenBank/DDBJ whole genome shotgun (WGS) entry which is preliminary data.</text>
</comment>
<accession>A0A1R2AL04</accession>